<evidence type="ECO:0000313" key="2">
    <source>
        <dbReference type="EMBL" id="MBT9432856.1"/>
    </source>
</evidence>
<dbReference type="RefSeq" id="WP_215670226.1">
    <property type="nucleotide sequence ID" value="NZ_JAFJYC010000002.1"/>
</dbReference>
<organism evidence="2 3">
    <name type="scientific">Candidatus Sodalis endolongispinus</name>
    <dbReference type="NCBI Taxonomy" id="2812662"/>
    <lineage>
        <taxon>Bacteria</taxon>
        <taxon>Pseudomonadati</taxon>
        <taxon>Pseudomonadota</taxon>
        <taxon>Gammaproteobacteria</taxon>
        <taxon>Enterobacterales</taxon>
        <taxon>Bruguierivoracaceae</taxon>
        <taxon>Sodalis</taxon>
    </lineage>
</organism>
<protein>
    <submittedName>
        <fullName evidence="2">Uncharacterized protein</fullName>
    </submittedName>
</protein>
<feature type="transmembrane region" description="Helical" evidence="1">
    <location>
        <begin position="102"/>
        <end position="122"/>
    </location>
</feature>
<evidence type="ECO:0000256" key="1">
    <source>
        <dbReference type="SAM" id="Phobius"/>
    </source>
</evidence>
<evidence type="ECO:0000313" key="3">
    <source>
        <dbReference type="Proteomes" id="UP000811282"/>
    </source>
</evidence>
<comment type="caution">
    <text evidence="2">The sequence shown here is derived from an EMBL/GenBank/DDBJ whole genome shotgun (WGS) entry which is preliminary data.</text>
</comment>
<proteinExistence type="predicted"/>
<dbReference type="EMBL" id="JAFJYC010000002">
    <property type="protein sequence ID" value="MBT9432856.1"/>
    <property type="molecule type" value="Genomic_DNA"/>
</dbReference>
<gene>
    <name evidence="2" type="ORF">JZM24_13265</name>
</gene>
<feature type="transmembrane region" description="Helical" evidence="1">
    <location>
        <begin position="47"/>
        <end position="67"/>
    </location>
</feature>
<dbReference type="Proteomes" id="UP000811282">
    <property type="component" value="Unassembled WGS sequence"/>
</dbReference>
<sequence length="142" mass="15292">MFAVVLAGAPASLLLAKGGISGVVAMARRALSHRRWECQPGADLRRYPARCVAGIYVVVGLTTLLSSGAMRDIYLMPFLPAMALLALPLLPAQRRAARALDGVFLLLLLVIVVTALELIYTGSPRLLHGMWPGIDHHLPGRF</sequence>
<keyword evidence="3" id="KW-1185">Reference proteome</keyword>
<feature type="transmembrane region" description="Helical" evidence="1">
    <location>
        <begin position="6"/>
        <end position="27"/>
    </location>
</feature>
<reference evidence="2 3" key="1">
    <citation type="journal article" date="2021" name="Genome Biol. Evol.">
        <title>The evolution of interdependence in a four-way mealybug symbiosis.</title>
        <authorList>
            <person name="Garber A.I."/>
            <person name="Kupper M."/>
            <person name="Laetsch D.R."/>
            <person name="Weldon S.R."/>
            <person name="Ladinsky M.S."/>
            <person name="Bjorkman P.J."/>
            <person name="McCutcheon J.P."/>
        </authorList>
    </citation>
    <scope>NUCLEOTIDE SEQUENCE [LARGE SCALE GENOMIC DNA]</scope>
    <source>
        <strain evidence="2">SOD</strain>
    </source>
</reference>
<keyword evidence="1" id="KW-0812">Transmembrane</keyword>
<name>A0ABS5YCW7_9GAMM</name>
<feature type="transmembrane region" description="Helical" evidence="1">
    <location>
        <begin position="73"/>
        <end position="90"/>
    </location>
</feature>
<keyword evidence="1" id="KW-0472">Membrane</keyword>
<keyword evidence="1" id="KW-1133">Transmembrane helix</keyword>
<accession>A0ABS5YCW7</accession>